<proteinExistence type="predicted"/>
<reference evidence="1" key="1">
    <citation type="submission" date="2018-02" db="EMBL/GenBank/DDBJ databases">
        <title>Rhizophora mucronata_Transcriptome.</title>
        <authorList>
            <person name="Meera S.P."/>
            <person name="Sreeshan A."/>
            <person name="Augustine A."/>
        </authorList>
    </citation>
    <scope>NUCLEOTIDE SEQUENCE</scope>
    <source>
        <tissue evidence="1">Leaf</tissue>
    </source>
</reference>
<name>A0A2P2K8T6_RHIMU</name>
<organism evidence="1">
    <name type="scientific">Rhizophora mucronata</name>
    <name type="common">Asiatic mangrove</name>
    <dbReference type="NCBI Taxonomy" id="61149"/>
    <lineage>
        <taxon>Eukaryota</taxon>
        <taxon>Viridiplantae</taxon>
        <taxon>Streptophyta</taxon>
        <taxon>Embryophyta</taxon>
        <taxon>Tracheophyta</taxon>
        <taxon>Spermatophyta</taxon>
        <taxon>Magnoliopsida</taxon>
        <taxon>eudicotyledons</taxon>
        <taxon>Gunneridae</taxon>
        <taxon>Pentapetalae</taxon>
        <taxon>rosids</taxon>
        <taxon>fabids</taxon>
        <taxon>Malpighiales</taxon>
        <taxon>Rhizophoraceae</taxon>
        <taxon>Rhizophora</taxon>
    </lineage>
</organism>
<evidence type="ECO:0000313" key="1">
    <source>
        <dbReference type="EMBL" id="MBX02092.1"/>
    </source>
</evidence>
<accession>A0A2P2K8T6</accession>
<dbReference type="EMBL" id="GGEC01021608">
    <property type="protein sequence ID" value="MBX02092.1"/>
    <property type="molecule type" value="Transcribed_RNA"/>
</dbReference>
<sequence>MWSKWDHASEDTCIVAFLPRTFLLISSDSQNDLSWNMTLEIMILILHID</sequence>
<dbReference type="AlphaFoldDB" id="A0A2P2K8T6"/>
<protein>
    <submittedName>
        <fullName evidence="1">FAS-associated factor 2-B-like</fullName>
    </submittedName>
</protein>